<protein>
    <submittedName>
        <fullName evidence="2">Uncharacterized protein</fullName>
    </submittedName>
</protein>
<organism evidence="2 3">
    <name type="scientific">Ignelater luminosus</name>
    <name type="common">Cucubano</name>
    <name type="synonym">Pyrophorus luminosus</name>
    <dbReference type="NCBI Taxonomy" id="2038154"/>
    <lineage>
        <taxon>Eukaryota</taxon>
        <taxon>Metazoa</taxon>
        <taxon>Ecdysozoa</taxon>
        <taxon>Arthropoda</taxon>
        <taxon>Hexapoda</taxon>
        <taxon>Insecta</taxon>
        <taxon>Pterygota</taxon>
        <taxon>Neoptera</taxon>
        <taxon>Endopterygota</taxon>
        <taxon>Coleoptera</taxon>
        <taxon>Polyphaga</taxon>
        <taxon>Elateriformia</taxon>
        <taxon>Elateroidea</taxon>
        <taxon>Elateridae</taxon>
        <taxon>Agrypninae</taxon>
        <taxon>Pyrophorini</taxon>
        <taxon>Ignelater</taxon>
    </lineage>
</organism>
<reference evidence="2" key="1">
    <citation type="submission" date="2019-08" db="EMBL/GenBank/DDBJ databases">
        <title>The genome of the North American firefly Photinus pyralis.</title>
        <authorList>
            <consortium name="Photinus pyralis genome working group"/>
            <person name="Fallon T.R."/>
            <person name="Sander Lower S.E."/>
            <person name="Weng J.-K."/>
        </authorList>
    </citation>
    <scope>NUCLEOTIDE SEQUENCE</scope>
    <source>
        <strain evidence="2">TRF0915ILg1</strain>
        <tissue evidence="2">Whole body</tissue>
    </source>
</reference>
<evidence type="ECO:0000313" key="3">
    <source>
        <dbReference type="Proteomes" id="UP000801492"/>
    </source>
</evidence>
<gene>
    <name evidence="2" type="ORF">ILUMI_19533</name>
</gene>
<dbReference type="Proteomes" id="UP000801492">
    <property type="component" value="Unassembled WGS sequence"/>
</dbReference>
<sequence length="167" mass="19126">MNDESKDPAENEDLGEESDIDKMDEGDSLTEQDAYNVITHLPGVKGNARNAKTVLECRKETFEMIVTCTNQYMDTINHKFAREKDIRHPDVIELMAFIGQAGDGIEKFGLVMSIKRFKFLIHCLRFDDQTARSEQKALGRLAPVREGFVRAPIPLVHHRSDAFRFQR</sequence>
<name>A0A8K0CG25_IGNLU</name>
<proteinExistence type="predicted"/>
<dbReference type="AlphaFoldDB" id="A0A8K0CG25"/>
<evidence type="ECO:0000313" key="2">
    <source>
        <dbReference type="EMBL" id="KAF2886640.1"/>
    </source>
</evidence>
<feature type="region of interest" description="Disordered" evidence="1">
    <location>
        <begin position="1"/>
        <end position="25"/>
    </location>
</feature>
<dbReference type="OrthoDB" id="6782332at2759"/>
<accession>A0A8K0CG25</accession>
<evidence type="ECO:0000256" key="1">
    <source>
        <dbReference type="SAM" id="MobiDB-lite"/>
    </source>
</evidence>
<dbReference type="EMBL" id="VTPC01087048">
    <property type="protein sequence ID" value="KAF2886640.1"/>
    <property type="molecule type" value="Genomic_DNA"/>
</dbReference>
<keyword evidence="3" id="KW-1185">Reference proteome</keyword>
<feature type="compositionally biased region" description="Acidic residues" evidence="1">
    <location>
        <begin position="10"/>
        <end position="19"/>
    </location>
</feature>
<comment type="caution">
    <text evidence="2">The sequence shown here is derived from an EMBL/GenBank/DDBJ whole genome shotgun (WGS) entry which is preliminary data.</text>
</comment>